<dbReference type="AlphaFoldDB" id="A0A2U3MV81"/>
<reference evidence="5" key="1">
    <citation type="submission" date="2018-03" db="EMBL/GenBank/DDBJ databases">
        <authorList>
            <person name="Blom J."/>
        </authorList>
    </citation>
    <scope>NUCLEOTIDE SEQUENCE [LARGE SCALE GENOMIC DNA]</scope>
    <source>
        <strain evidence="5">KPC-SM-21</strain>
    </source>
</reference>
<dbReference type="InParanoid" id="A0A2U3MV81"/>
<dbReference type="Proteomes" id="UP000245974">
    <property type="component" value="Unassembled WGS sequence"/>
</dbReference>
<dbReference type="PANTHER" id="PTHR31223">
    <property type="entry name" value="LOG FAMILY PROTEIN YJL055W"/>
    <property type="match status" value="1"/>
</dbReference>
<keyword evidence="3" id="KW-0203">Cytokinin biosynthesis</keyword>
<dbReference type="InterPro" id="IPR031100">
    <property type="entry name" value="LOG_fam"/>
</dbReference>
<evidence type="ECO:0000313" key="5">
    <source>
        <dbReference type="Proteomes" id="UP000245974"/>
    </source>
</evidence>
<comment type="catalytic activity">
    <reaction evidence="1">
        <text>AMP + H2O = D-ribose 5-phosphate + adenine</text>
        <dbReference type="Rhea" id="RHEA:20129"/>
        <dbReference type="ChEBI" id="CHEBI:15377"/>
        <dbReference type="ChEBI" id="CHEBI:16708"/>
        <dbReference type="ChEBI" id="CHEBI:78346"/>
        <dbReference type="ChEBI" id="CHEBI:456215"/>
        <dbReference type="EC" id="3.2.2.4"/>
    </reaction>
</comment>
<accession>A0A2U3MV81</accession>
<dbReference type="Pfam" id="PF03641">
    <property type="entry name" value="Lysine_decarbox"/>
    <property type="match status" value="1"/>
</dbReference>
<comment type="similarity">
    <text evidence="2 3">Belongs to the LOG family.</text>
</comment>
<dbReference type="InterPro" id="IPR005269">
    <property type="entry name" value="LOG"/>
</dbReference>
<dbReference type="GO" id="GO:0009691">
    <property type="term" value="P:cytokinin biosynthetic process"/>
    <property type="evidence" value="ECO:0007669"/>
    <property type="project" value="UniProtKB-UniRule"/>
</dbReference>
<name>A0A2U3MV81_9GAMM</name>
<gene>
    <name evidence="4" type="primary">yvdD</name>
    <name evidence="4" type="ORF">KPC_0387</name>
</gene>
<evidence type="ECO:0000256" key="3">
    <source>
        <dbReference type="RuleBase" id="RU363015"/>
    </source>
</evidence>
<evidence type="ECO:0000256" key="1">
    <source>
        <dbReference type="ARBA" id="ARBA00000274"/>
    </source>
</evidence>
<dbReference type="Gene3D" id="3.40.50.450">
    <property type="match status" value="1"/>
</dbReference>
<evidence type="ECO:0000256" key="2">
    <source>
        <dbReference type="ARBA" id="ARBA00006763"/>
    </source>
</evidence>
<dbReference type="GO" id="GO:0008714">
    <property type="term" value="F:AMP nucleosidase activity"/>
    <property type="evidence" value="ECO:0007669"/>
    <property type="project" value="UniProtKB-EC"/>
</dbReference>
<dbReference type="SUPFAM" id="SSF102405">
    <property type="entry name" value="MCP/YpsA-like"/>
    <property type="match status" value="1"/>
</dbReference>
<keyword evidence="5" id="KW-1185">Reference proteome</keyword>
<protein>
    <recommendedName>
        <fullName evidence="3">Cytokinin riboside 5'-monophosphate phosphoribohydrolase</fullName>
        <ecNumber evidence="3">3.2.2.n1</ecNumber>
    </recommendedName>
</protein>
<proteinExistence type="inferred from homology"/>
<evidence type="ECO:0000313" key="4">
    <source>
        <dbReference type="EMBL" id="SPL69209.1"/>
    </source>
</evidence>
<dbReference type="GO" id="GO:0005829">
    <property type="term" value="C:cytosol"/>
    <property type="evidence" value="ECO:0007669"/>
    <property type="project" value="TreeGrafter"/>
</dbReference>
<dbReference type="EMBL" id="OOGT01000010">
    <property type="protein sequence ID" value="SPL69209.1"/>
    <property type="molecule type" value="Genomic_DNA"/>
</dbReference>
<dbReference type="PANTHER" id="PTHR31223:SF70">
    <property type="entry name" value="LOG FAMILY PROTEIN YJL055W"/>
    <property type="match status" value="1"/>
</dbReference>
<organism evidence="4 5">
    <name type="scientific">Acinetobacter stercoris</name>
    <dbReference type="NCBI Taxonomy" id="2126983"/>
    <lineage>
        <taxon>Bacteria</taxon>
        <taxon>Pseudomonadati</taxon>
        <taxon>Pseudomonadota</taxon>
        <taxon>Gammaproteobacteria</taxon>
        <taxon>Moraxellales</taxon>
        <taxon>Moraxellaceae</taxon>
        <taxon>Acinetobacter</taxon>
    </lineage>
</organism>
<dbReference type="NCBIfam" id="TIGR00730">
    <property type="entry name" value="Rossman fold protein, TIGR00730 family"/>
    <property type="match status" value="1"/>
</dbReference>
<sequence length="207" mass="22722">MTKSQQGLIYMNSIAIFCGSALGTDPIFAQIARLTGETIAKQGKTVVYGGGRSGLMGLVADSALAAGGKVIGVIPQGLVDRELAHPHLTELYIVKDMHERKTKMADFSEGFIALPGGAGTLDEIFEQWTWSQLGIHLKPCAFLNVEGFYDDLFKFIQLTTDKGFTKSRFTDSLIESDSIEKILEIFENYHAPEAKWGAIDRKELMGQ</sequence>
<keyword evidence="3" id="KW-0378">Hydrolase</keyword>
<dbReference type="EC" id="3.2.2.n1" evidence="3"/>